<comment type="caution">
    <text evidence="9">The sequence shown here is derived from an EMBL/GenBank/DDBJ whole genome shotgun (WGS) entry which is preliminary data.</text>
</comment>
<evidence type="ECO:0000256" key="1">
    <source>
        <dbReference type="ARBA" id="ARBA00004651"/>
    </source>
</evidence>
<dbReference type="InterPro" id="IPR019127">
    <property type="entry name" value="Exosortase"/>
</dbReference>
<dbReference type="GO" id="GO:0006508">
    <property type="term" value="P:proteolysis"/>
    <property type="evidence" value="ECO:0007669"/>
    <property type="project" value="UniProtKB-KW"/>
</dbReference>
<dbReference type="EC" id="3.4.22.-" evidence="9"/>
<name>A0A839HQY3_9GAMM</name>
<dbReference type="Proteomes" id="UP000548632">
    <property type="component" value="Unassembled WGS sequence"/>
</dbReference>
<feature type="transmembrane region" description="Helical" evidence="8">
    <location>
        <begin position="149"/>
        <end position="168"/>
    </location>
</feature>
<organism evidence="9 10">
    <name type="scientific">Thiospirillum jenense</name>
    <dbReference type="NCBI Taxonomy" id="1653858"/>
    <lineage>
        <taxon>Bacteria</taxon>
        <taxon>Pseudomonadati</taxon>
        <taxon>Pseudomonadota</taxon>
        <taxon>Gammaproteobacteria</taxon>
        <taxon>Chromatiales</taxon>
        <taxon>Chromatiaceae</taxon>
        <taxon>Thiospirillum</taxon>
    </lineage>
</organism>
<keyword evidence="6 8" id="KW-1133">Transmembrane helix</keyword>
<protein>
    <submittedName>
        <fullName evidence="9">Exosortase</fullName>
        <ecNumber evidence="9">3.4.22.-</ecNumber>
    </submittedName>
</protein>
<evidence type="ECO:0000256" key="5">
    <source>
        <dbReference type="ARBA" id="ARBA00022801"/>
    </source>
</evidence>
<feature type="transmembrane region" description="Helical" evidence="8">
    <location>
        <begin position="53"/>
        <end position="72"/>
    </location>
</feature>
<gene>
    <name evidence="9" type="primary">xrt</name>
    <name evidence="9" type="ORF">HUK38_14430</name>
</gene>
<dbReference type="AlphaFoldDB" id="A0A839HQY3"/>
<evidence type="ECO:0000256" key="7">
    <source>
        <dbReference type="ARBA" id="ARBA00023136"/>
    </source>
</evidence>
<dbReference type="NCBIfam" id="TIGR02602">
    <property type="entry name" value="8TM_EpsH"/>
    <property type="match status" value="1"/>
</dbReference>
<feature type="non-terminal residue" evidence="9">
    <location>
        <position position="227"/>
    </location>
</feature>
<evidence type="ECO:0000313" key="9">
    <source>
        <dbReference type="EMBL" id="MBB1127402.1"/>
    </source>
</evidence>
<dbReference type="GO" id="GO:0005886">
    <property type="term" value="C:plasma membrane"/>
    <property type="evidence" value="ECO:0007669"/>
    <property type="project" value="UniProtKB-SubCell"/>
</dbReference>
<dbReference type="RefSeq" id="WP_182585021.1">
    <property type="nucleotide sequence ID" value="NZ_JABVCQ010000065.1"/>
</dbReference>
<accession>A0A839HQY3</accession>
<dbReference type="InterPro" id="IPR026392">
    <property type="entry name" value="Exo/Archaeosortase_dom"/>
</dbReference>
<evidence type="ECO:0000256" key="8">
    <source>
        <dbReference type="SAM" id="Phobius"/>
    </source>
</evidence>
<dbReference type="GO" id="GO:0008233">
    <property type="term" value="F:peptidase activity"/>
    <property type="evidence" value="ECO:0007669"/>
    <property type="project" value="UniProtKB-KW"/>
</dbReference>
<keyword evidence="7 8" id="KW-0472">Membrane</keyword>
<dbReference type="Pfam" id="PF09721">
    <property type="entry name" value="Exosortase_EpsH"/>
    <property type="match status" value="1"/>
</dbReference>
<evidence type="ECO:0000256" key="2">
    <source>
        <dbReference type="ARBA" id="ARBA00022475"/>
    </source>
</evidence>
<feature type="transmembrane region" description="Helical" evidence="8">
    <location>
        <begin position="188"/>
        <end position="213"/>
    </location>
</feature>
<proteinExistence type="predicted"/>
<comment type="subcellular location">
    <subcellularLocation>
        <location evidence="1">Cell membrane</location>
        <topology evidence="1">Multi-pass membrane protein</topology>
    </subcellularLocation>
</comment>
<keyword evidence="4 8" id="KW-0812">Transmembrane</keyword>
<dbReference type="NCBIfam" id="TIGR03109">
    <property type="entry name" value="exosort_XrtA"/>
    <property type="match status" value="1"/>
</dbReference>
<feature type="transmembrane region" description="Helical" evidence="8">
    <location>
        <begin position="84"/>
        <end position="106"/>
    </location>
</feature>
<evidence type="ECO:0000256" key="4">
    <source>
        <dbReference type="ARBA" id="ARBA00022692"/>
    </source>
</evidence>
<dbReference type="NCBIfam" id="TIGR04178">
    <property type="entry name" value="exo_archaeo"/>
    <property type="match status" value="1"/>
</dbReference>
<sequence>MSISVSDKTYRNNNVINPILRWVWFAIALLTLILTYHQTFISILNIWSRSDTFAHGFFVVPIVIFLIRKQRVILSQTVLKTEPIALVALLLFSGMWLIGHALTIVVVEQFAVVALIPILVWFIFGSKVLNVLAFPLGFLFFTVPIGEELVYPLMQVTAFFTVTLLKLTNIPVYSDGTFFSIPSGDWSVVAACSGIRYLIASTFLGVLYAYFFYRAWWRRGLFVLLSI</sequence>
<dbReference type="InterPro" id="IPR013426">
    <property type="entry name" value="EpsH-like"/>
</dbReference>
<feature type="transmembrane region" description="Helical" evidence="8">
    <location>
        <begin position="21"/>
        <end position="47"/>
    </location>
</feature>
<dbReference type="InterPro" id="IPR017540">
    <property type="entry name" value="Exosortase-1"/>
</dbReference>
<evidence type="ECO:0000256" key="6">
    <source>
        <dbReference type="ARBA" id="ARBA00022989"/>
    </source>
</evidence>
<evidence type="ECO:0000313" key="10">
    <source>
        <dbReference type="Proteomes" id="UP000548632"/>
    </source>
</evidence>
<keyword evidence="2" id="KW-1003">Cell membrane</keyword>
<dbReference type="EMBL" id="JABVCQ010000065">
    <property type="protein sequence ID" value="MBB1127402.1"/>
    <property type="molecule type" value="Genomic_DNA"/>
</dbReference>
<keyword evidence="3" id="KW-0645">Protease</keyword>
<keyword evidence="5 9" id="KW-0378">Hydrolase</keyword>
<keyword evidence="10" id="KW-1185">Reference proteome</keyword>
<reference evidence="9 10" key="1">
    <citation type="journal article" date="2020" name="Arch. Microbiol.">
        <title>The genome sequence of the giant phototrophic gammaproteobacterium Thiospirillum jenense gives insight into its physiological properties and phylogenetic relationships.</title>
        <authorList>
            <person name="Imhoff J.F."/>
            <person name="Meyer T.E."/>
            <person name="Kyndt J.A."/>
        </authorList>
    </citation>
    <scope>NUCLEOTIDE SEQUENCE [LARGE SCALE GENOMIC DNA]</scope>
    <source>
        <strain evidence="9 10">DSM 216</strain>
    </source>
</reference>
<evidence type="ECO:0000256" key="3">
    <source>
        <dbReference type="ARBA" id="ARBA00022670"/>
    </source>
</evidence>
<feature type="transmembrane region" description="Helical" evidence="8">
    <location>
        <begin position="118"/>
        <end position="142"/>
    </location>
</feature>